<name>A0AAV9IQX9_CYACA</name>
<dbReference type="AlphaFoldDB" id="A0AAV9IQX9"/>
<keyword evidence="2" id="KW-0472">Membrane</keyword>
<evidence type="ECO:0000256" key="1">
    <source>
        <dbReference type="SAM" id="MobiDB-lite"/>
    </source>
</evidence>
<feature type="compositionally biased region" description="Basic residues" evidence="1">
    <location>
        <begin position="39"/>
        <end position="57"/>
    </location>
</feature>
<sequence length="631" mass="69139">MVTTQREAPIMQGHDVPHQRSALMAFHFNPGALTLSRWRGARHRRGTLPTRRSRPRTSVRACNTTAPSGDSGRSPRRDHTARHYPPWLRSALIGLASAAVPLFGPWVASARPTFRRHDQQTVAAATQRRTRPNTQRSRLVLPSERAYQESLTRRQRRMRAVKSTVRVAVPTALAAGAIASLAWWIRGRRQRAQQAAMAEYLRTALGDRAFTAETPAESTETQPTPPSAPPPSAASPGSRGRRQVDPELAKKLQIQVSESTQAPVLDGAAFPEDTTENRLHRYLSVEEEENAADELLTTLSSELGGASASTDALPPKLVAVANGRILQVVNDALRELRQQSQAQSASDLGMQALLRLVARGKRLAGKVAVATTPDTDDQAARRAAERFVSSIEYTARRGRDMDVRELYRRYAVRVLMENQPKPGAEVDAFTPESLQQSLDALDELQRLLRVDDTTAAQMKDQAARFIFQMAASAAASTAAGDDTNAATDEAYLRALTNLLSGILTPDAADKIKSEVGIMRILYDVEKMIKEGNFTAEDKRAVRQMCRRLGFDVKDILASTAQLKEVLGAEGARYAQLLEQVLGGDDDNDVPRDVGASSGTGAFTDTVATEVRSEQEQKRDEKDAQDKRPSGD</sequence>
<evidence type="ECO:0000313" key="4">
    <source>
        <dbReference type="Proteomes" id="UP001301350"/>
    </source>
</evidence>
<feature type="compositionally biased region" description="Polar residues" evidence="1">
    <location>
        <begin position="596"/>
        <end position="606"/>
    </location>
</feature>
<dbReference type="EMBL" id="JANCYW010000002">
    <property type="protein sequence ID" value="KAK4534606.1"/>
    <property type="molecule type" value="Genomic_DNA"/>
</dbReference>
<keyword evidence="4" id="KW-1185">Reference proteome</keyword>
<accession>A0AAV9IQX9</accession>
<keyword evidence="2" id="KW-0812">Transmembrane</keyword>
<gene>
    <name evidence="3" type="ORF">CDCA_CDCA02G0631</name>
</gene>
<comment type="caution">
    <text evidence="3">The sequence shown here is derived from an EMBL/GenBank/DDBJ whole genome shotgun (WGS) entry which is preliminary data.</text>
</comment>
<proteinExistence type="predicted"/>
<reference evidence="3 4" key="1">
    <citation type="submission" date="2022-07" db="EMBL/GenBank/DDBJ databases">
        <title>Genome-wide signatures of adaptation to extreme environments.</title>
        <authorList>
            <person name="Cho C.H."/>
            <person name="Yoon H.S."/>
        </authorList>
    </citation>
    <scope>NUCLEOTIDE SEQUENCE [LARGE SCALE GENOMIC DNA]</scope>
    <source>
        <strain evidence="3 4">DBV 063 E5</strain>
    </source>
</reference>
<protein>
    <submittedName>
        <fullName evidence="3">Uncharacterized protein</fullName>
    </submittedName>
</protein>
<feature type="region of interest" description="Disordered" evidence="1">
    <location>
        <begin position="213"/>
        <end position="244"/>
    </location>
</feature>
<feature type="region of interest" description="Disordered" evidence="1">
    <location>
        <begin position="39"/>
        <end position="81"/>
    </location>
</feature>
<organism evidence="3 4">
    <name type="scientific">Cyanidium caldarium</name>
    <name type="common">Red alga</name>
    <dbReference type="NCBI Taxonomy" id="2771"/>
    <lineage>
        <taxon>Eukaryota</taxon>
        <taxon>Rhodophyta</taxon>
        <taxon>Bangiophyceae</taxon>
        <taxon>Cyanidiales</taxon>
        <taxon>Cyanidiaceae</taxon>
        <taxon>Cyanidium</taxon>
    </lineage>
</organism>
<dbReference type="Proteomes" id="UP001301350">
    <property type="component" value="Unassembled WGS sequence"/>
</dbReference>
<evidence type="ECO:0000313" key="3">
    <source>
        <dbReference type="EMBL" id="KAK4534606.1"/>
    </source>
</evidence>
<evidence type="ECO:0000256" key="2">
    <source>
        <dbReference type="SAM" id="Phobius"/>
    </source>
</evidence>
<feature type="region of interest" description="Disordered" evidence="1">
    <location>
        <begin position="584"/>
        <end position="631"/>
    </location>
</feature>
<keyword evidence="2" id="KW-1133">Transmembrane helix</keyword>
<feature type="compositionally biased region" description="Low complexity" evidence="1">
    <location>
        <begin position="213"/>
        <end position="222"/>
    </location>
</feature>
<feature type="transmembrane region" description="Helical" evidence="2">
    <location>
        <begin position="163"/>
        <end position="185"/>
    </location>
</feature>
<feature type="compositionally biased region" description="Pro residues" evidence="1">
    <location>
        <begin position="223"/>
        <end position="233"/>
    </location>
</feature>
<feature type="compositionally biased region" description="Basic and acidic residues" evidence="1">
    <location>
        <begin position="610"/>
        <end position="631"/>
    </location>
</feature>